<sequence>MEYSKEIIDSISRTKVAKDYWIDLLSQDIKGVSIYTDYPKSSDIQLESFKFNIDKESYIKLKEVTLDNDIAIYTYLLTILNIQFFKYTNEKEFLVGVPVYFKDNSNIGANKVLPVRFNTDDNMIFKDVLINTKNNLLKSYKHQIYPLDNLVKEKLIDNIVETIPINIIMKNIHNSDVLDYILESNNREITFIFENIDSAINIEIIYNNKLFRKEIIELFGEIYINIFHQVINNIQISLLDIEILPLSHKGKLINEFNNTTVKYPRNKTIKELFEKQVEKTPNNIALVYEDIELTYS</sequence>
<feature type="non-terminal residue" evidence="2">
    <location>
        <position position="296"/>
    </location>
</feature>
<organism evidence="2 3">
    <name type="scientific">Clostridium cavendishii DSM 21758</name>
    <dbReference type="NCBI Taxonomy" id="1121302"/>
    <lineage>
        <taxon>Bacteria</taxon>
        <taxon>Bacillati</taxon>
        <taxon>Bacillota</taxon>
        <taxon>Clostridia</taxon>
        <taxon>Eubacteriales</taxon>
        <taxon>Clostridiaceae</taxon>
        <taxon>Clostridium</taxon>
    </lineage>
</organism>
<dbReference type="SUPFAM" id="SSF52777">
    <property type="entry name" value="CoA-dependent acyltransferases"/>
    <property type="match status" value="1"/>
</dbReference>
<dbReference type="PANTHER" id="PTHR45527">
    <property type="entry name" value="NONRIBOSOMAL PEPTIDE SYNTHETASE"/>
    <property type="match status" value="1"/>
</dbReference>
<dbReference type="GO" id="GO:0003824">
    <property type="term" value="F:catalytic activity"/>
    <property type="evidence" value="ECO:0007669"/>
    <property type="project" value="InterPro"/>
</dbReference>
<dbReference type="GO" id="GO:0005737">
    <property type="term" value="C:cytoplasm"/>
    <property type="evidence" value="ECO:0007669"/>
    <property type="project" value="TreeGrafter"/>
</dbReference>
<feature type="domain" description="Condensation" evidence="1">
    <location>
        <begin position="14"/>
        <end position="252"/>
    </location>
</feature>
<protein>
    <submittedName>
        <fullName evidence="2">Condensation domain-containing protein</fullName>
    </submittedName>
</protein>
<proteinExistence type="predicted"/>
<dbReference type="RefSeq" id="WP_200802934.1">
    <property type="nucleotide sequence ID" value="NZ_FQZB01000043.1"/>
</dbReference>
<gene>
    <name evidence="2" type="ORF">SAMN02745163_04588</name>
</gene>
<dbReference type="STRING" id="1121302.SAMN02745163_04588"/>
<reference evidence="2 3" key="1">
    <citation type="submission" date="2016-11" db="EMBL/GenBank/DDBJ databases">
        <authorList>
            <person name="Jaros S."/>
            <person name="Januszkiewicz K."/>
            <person name="Wedrychowicz H."/>
        </authorList>
    </citation>
    <scope>NUCLEOTIDE SEQUENCE [LARGE SCALE GENOMIC DNA]</scope>
    <source>
        <strain evidence="2 3">DSM 21758</strain>
    </source>
</reference>
<dbReference type="GO" id="GO:0031177">
    <property type="term" value="F:phosphopantetheine binding"/>
    <property type="evidence" value="ECO:0007669"/>
    <property type="project" value="TreeGrafter"/>
</dbReference>
<evidence type="ECO:0000259" key="1">
    <source>
        <dbReference type="Pfam" id="PF00668"/>
    </source>
</evidence>
<dbReference type="InterPro" id="IPR001242">
    <property type="entry name" value="Condensation_dom"/>
</dbReference>
<name>A0A1M6VYV2_9CLOT</name>
<keyword evidence="3" id="KW-1185">Reference proteome</keyword>
<dbReference type="SUPFAM" id="SSF56801">
    <property type="entry name" value="Acetyl-CoA synthetase-like"/>
    <property type="match status" value="1"/>
</dbReference>
<dbReference type="GO" id="GO:0043041">
    <property type="term" value="P:amino acid activation for nonribosomal peptide biosynthetic process"/>
    <property type="evidence" value="ECO:0007669"/>
    <property type="project" value="TreeGrafter"/>
</dbReference>
<dbReference type="AlphaFoldDB" id="A0A1M6VYV2"/>
<evidence type="ECO:0000313" key="2">
    <source>
        <dbReference type="EMBL" id="SHK86516.1"/>
    </source>
</evidence>
<dbReference type="PANTHER" id="PTHR45527:SF1">
    <property type="entry name" value="FATTY ACID SYNTHASE"/>
    <property type="match status" value="1"/>
</dbReference>
<dbReference type="EMBL" id="FQZB01000043">
    <property type="protein sequence ID" value="SHK86516.1"/>
    <property type="molecule type" value="Genomic_DNA"/>
</dbReference>
<dbReference type="Gene3D" id="3.30.559.30">
    <property type="entry name" value="Nonribosomal peptide synthetase, condensation domain"/>
    <property type="match status" value="1"/>
</dbReference>
<dbReference type="Pfam" id="PF00668">
    <property type="entry name" value="Condensation"/>
    <property type="match status" value="1"/>
</dbReference>
<accession>A0A1M6VYV2</accession>
<dbReference type="Proteomes" id="UP000184310">
    <property type="component" value="Unassembled WGS sequence"/>
</dbReference>
<evidence type="ECO:0000313" key="3">
    <source>
        <dbReference type="Proteomes" id="UP000184310"/>
    </source>
</evidence>
<dbReference type="GO" id="GO:0044550">
    <property type="term" value="P:secondary metabolite biosynthetic process"/>
    <property type="evidence" value="ECO:0007669"/>
    <property type="project" value="TreeGrafter"/>
</dbReference>